<name>A0A1E3UGP5_9FIRM</name>
<accession>A0A1E3UGP5</accession>
<evidence type="ECO:0000313" key="1">
    <source>
        <dbReference type="EMBL" id="ODR50427.1"/>
    </source>
</evidence>
<dbReference type="RefSeq" id="WP_007037266.1">
    <property type="nucleotide sequence ID" value="NZ_MEHA01000011.1"/>
</dbReference>
<organism evidence="1 2">
    <name type="scientific">Eisenbergiella tayi</name>
    <dbReference type="NCBI Taxonomy" id="1432052"/>
    <lineage>
        <taxon>Bacteria</taxon>
        <taxon>Bacillati</taxon>
        <taxon>Bacillota</taxon>
        <taxon>Clostridia</taxon>
        <taxon>Lachnospirales</taxon>
        <taxon>Lachnospiraceae</taxon>
        <taxon>Eisenbergiella</taxon>
    </lineage>
</organism>
<protein>
    <submittedName>
        <fullName evidence="1">Uncharacterized protein</fullName>
    </submittedName>
</protein>
<dbReference type="Proteomes" id="UP000094271">
    <property type="component" value="Unassembled WGS sequence"/>
</dbReference>
<evidence type="ECO:0000313" key="2">
    <source>
        <dbReference type="Proteomes" id="UP000094271"/>
    </source>
</evidence>
<proteinExistence type="predicted"/>
<reference evidence="1 2" key="1">
    <citation type="submission" date="2016-08" db="EMBL/GenBank/DDBJ databases">
        <authorList>
            <person name="Seilhamer J.J."/>
        </authorList>
    </citation>
    <scope>NUCLEOTIDE SEQUENCE [LARGE SCALE GENOMIC DNA]</scope>
    <source>
        <strain evidence="1 2">NML150140-1</strain>
    </source>
</reference>
<dbReference type="AlphaFoldDB" id="A0A1E3UGP5"/>
<dbReference type="EMBL" id="MEHA01000011">
    <property type="protein sequence ID" value="ODR50427.1"/>
    <property type="molecule type" value="Genomic_DNA"/>
</dbReference>
<dbReference type="OrthoDB" id="1955938at2"/>
<gene>
    <name evidence="1" type="ORF">BEI59_16375</name>
</gene>
<comment type="caution">
    <text evidence="1">The sequence shown here is derived from an EMBL/GenBank/DDBJ whole genome shotgun (WGS) entry which is preliminary data.</text>
</comment>
<sequence>MTLADIVGVMSGPDRVRITKGRVELFAGYLGNLVHMAEYEALMAEEVTRIKEKVDITHKRYKELGLMQPLHPEETPNYSFSDLQLTIYREIILKSEE</sequence>